<dbReference type="WBParaSite" id="TCLT_0000058901-mRNA-1">
    <property type="protein sequence ID" value="TCLT_0000058901-mRNA-1"/>
    <property type="gene ID" value="TCLT_0000058901"/>
</dbReference>
<keyword evidence="1" id="KW-0472">Membrane</keyword>
<dbReference type="Proteomes" id="UP000276776">
    <property type="component" value="Unassembled WGS sequence"/>
</dbReference>
<evidence type="ECO:0000313" key="2">
    <source>
        <dbReference type="EMBL" id="VDM95617.1"/>
    </source>
</evidence>
<proteinExistence type="predicted"/>
<gene>
    <name evidence="2" type="ORF">TCLT_LOCUS590</name>
</gene>
<organism evidence="4">
    <name type="scientific">Thelazia callipaeda</name>
    <name type="common">Oriental eyeworm</name>
    <name type="synonym">Parasitic nematode</name>
    <dbReference type="NCBI Taxonomy" id="103827"/>
    <lineage>
        <taxon>Eukaryota</taxon>
        <taxon>Metazoa</taxon>
        <taxon>Ecdysozoa</taxon>
        <taxon>Nematoda</taxon>
        <taxon>Chromadorea</taxon>
        <taxon>Rhabditida</taxon>
        <taxon>Spirurina</taxon>
        <taxon>Spiruromorpha</taxon>
        <taxon>Thelazioidea</taxon>
        <taxon>Thelaziidae</taxon>
        <taxon>Thelazia</taxon>
    </lineage>
</organism>
<protein>
    <submittedName>
        <fullName evidence="4">Transmembrane protein</fullName>
    </submittedName>
</protein>
<sequence>MTSASNANVKGDVWACVCKCQALGADKINRRREGTSQLRKELRKMSFRGVCAIFWSPARGNIVTSAIVVRARAVEFFSSVVIIVMFHYFTHGEEVKGCIFFAYHSQCVEIYGIEQSCLSYRTVLVCQCLRVYAKHLVYAALAVSVWQVYVVCLCVMSASRVHSQLIYEFKCAAYPLTSMHMCG</sequence>
<name>A0A0N5CKJ1_THECL</name>
<reference evidence="2 3" key="2">
    <citation type="submission" date="2018-11" db="EMBL/GenBank/DDBJ databases">
        <authorList>
            <consortium name="Pathogen Informatics"/>
        </authorList>
    </citation>
    <scope>NUCLEOTIDE SEQUENCE [LARGE SCALE GENOMIC DNA]</scope>
</reference>
<accession>A0A0N5CKJ1</accession>
<keyword evidence="3" id="KW-1185">Reference proteome</keyword>
<evidence type="ECO:0000256" key="1">
    <source>
        <dbReference type="SAM" id="Phobius"/>
    </source>
</evidence>
<keyword evidence="1" id="KW-1133">Transmembrane helix</keyword>
<dbReference type="EMBL" id="UYYF01000046">
    <property type="protein sequence ID" value="VDM95617.1"/>
    <property type="molecule type" value="Genomic_DNA"/>
</dbReference>
<evidence type="ECO:0000313" key="4">
    <source>
        <dbReference type="WBParaSite" id="TCLT_0000058901-mRNA-1"/>
    </source>
</evidence>
<reference evidence="4" key="1">
    <citation type="submission" date="2017-02" db="UniProtKB">
        <authorList>
            <consortium name="WormBaseParasite"/>
        </authorList>
    </citation>
    <scope>IDENTIFICATION</scope>
</reference>
<keyword evidence="1" id="KW-0812">Transmembrane</keyword>
<evidence type="ECO:0000313" key="3">
    <source>
        <dbReference type="Proteomes" id="UP000276776"/>
    </source>
</evidence>
<dbReference type="AlphaFoldDB" id="A0A0N5CKJ1"/>
<feature type="transmembrane region" description="Helical" evidence="1">
    <location>
        <begin position="136"/>
        <end position="156"/>
    </location>
</feature>